<reference evidence="3 4" key="1">
    <citation type="submission" date="2023-05" db="EMBL/GenBank/DDBJ databases">
        <title>A 100% complete, gapless, phased diploid assembly of the Scenedesmus obliquus UTEX 3031 genome.</title>
        <authorList>
            <person name="Biondi T.C."/>
            <person name="Hanschen E.R."/>
            <person name="Kwon T."/>
            <person name="Eng W."/>
            <person name="Kruse C.P.S."/>
            <person name="Koehler S.I."/>
            <person name="Kunde Y."/>
            <person name="Gleasner C.D."/>
            <person name="You Mak K.T."/>
            <person name="Polle J."/>
            <person name="Hovde B.T."/>
            <person name="Starkenburg S.R."/>
        </authorList>
    </citation>
    <scope>NUCLEOTIDE SEQUENCE [LARGE SCALE GENOMIC DNA]</scope>
    <source>
        <strain evidence="3 4">DOE0152z</strain>
    </source>
</reference>
<accession>A0ABY8TWX7</accession>
<dbReference type="InterPro" id="IPR008011">
    <property type="entry name" value="Complex1_LYR_dom"/>
</dbReference>
<dbReference type="PANTHER" id="PTHR36758">
    <property type="entry name" value="OS01G0342800 PROTEIN"/>
    <property type="match status" value="1"/>
</dbReference>
<protein>
    <recommendedName>
        <fullName evidence="2">Complex 1 LYR protein domain-containing protein</fullName>
    </recommendedName>
</protein>
<evidence type="ECO:0000313" key="4">
    <source>
        <dbReference type="Proteomes" id="UP001244341"/>
    </source>
</evidence>
<dbReference type="Proteomes" id="UP001244341">
    <property type="component" value="Chromosome 4b"/>
</dbReference>
<dbReference type="CDD" id="cd20269">
    <property type="entry name" value="Complex1_LYR_LYRM9"/>
    <property type="match status" value="1"/>
</dbReference>
<sequence length="89" mass="10354">MTCLSISACRRFSSSAAAAAALGPNSAKDLYRDLVRKIKQLPKDAQQYYKNYTRQVFYNFTEEREPETLTRLHSKAREDAEWVLKKYSK</sequence>
<dbReference type="PANTHER" id="PTHR36758:SF1">
    <property type="entry name" value="OS01G0342800 PROTEIN"/>
    <property type="match status" value="1"/>
</dbReference>
<comment type="similarity">
    <text evidence="1">Belongs to the complex I LYR family. LYRM9 subfamily.</text>
</comment>
<dbReference type="EMBL" id="CP126211">
    <property type="protein sequence ID" value="WIA13657.1"/>
    <property type="molecule type" value="Genomic_DNA"/>
</dbReference>
<name>A0ABY8TWX7_TETOB</name>
<evidence type="ECO:0000313" key="3">
    <source>
        <dbReference type="EMBL" id="WIA13657.1"/>
    </source>
</evidence>
<dbReference type="Pfam" id="PF05347">
    <property type="entry name" value="Complex1_LYR"/>
    <property type="match status" value="1"/>
</dbReference>
<keyword evidence="4" id="KW-1185">Reference proteome</keyword>
<feature type="domain" description="Complex 1 LYR protein" evidence="2">
    <location>
        <begin position="29"/>
        <end position="81"/>
    </location>
</feature>
<organism evidence="3 4">
    <name type="scientific">Tetradesmus obliquus</name>
    <name type="common">Green alga</name>
    <name type="synonym">Acutodesmus obliquus</name>
    <dbReference type="NCBI Taxonomy" id="3088"/>
    <lineage>
        <taxon>Eukaryota</taxon>
        <taxon>Viridiplantae</taxon>
        <taxon>Chlorophyta</taxon>
        <taxon>core chlorophytes</taxon>
        <taxon>Chlorophyceae</taxon>
        <taxon>CS clade</taxon>
        <taxon>Sphaeropleales</taxon>
        <taxon>Scenedesmaceae</taxon>
        <taxon>Tetradesmus</taxon>
    </lineage>
</organism>
<dbReference type="InterPro" id="IPR045291">
    <property type="entry name" value="Complex1_LYR_LYRM9"/>
</dbReference>
<proteinExistence type="inferred from homology"/>
<gene>
    <name evidence="3" type="ORF">OEZ85_007219</name>
</gene>
<evidence type="ECO:0000259" key="2">
    <source>
        <dbReference type="Pfam" id="PF05347"/>
    </source>
</evidence>
<evidence type="ECO:0000256" key="1">
    <source>
        <dbReference type="ARBA" id="ARBA00025757"/>
    </source>
</evidence>